<proteinExistence type="predicted"/>
<dbReference type="Proteomes" id="UP000595437">
    <property type="component" value="Chromosome 2"/>
</dbReference>
<name>A0A7T8QWU3_CALRO</name>
<evidence type="ECO:0000313" key="2">
    <source>
        <dbReference type="EMBL" id="QQP58084.1"/>
    </source>
</evidence>
<gene>
    <name evidence="2" type="ORF">FKW44_003292</name>
</gene>
<dbReference type="OrthoDB" id="2013972at2759"/>
<keyword evidence="3" id="KW-1185">Reference proteome</keyword>
<protein>
    <submittedName>
        <fullName evidence="2">Prolactin regulatory elementbinding proteinlike</fullName>
    </submittedName>
</protein>
<evidence type="ECO:0000256" key="1">
    <source>
        <dbReference type="SAM" id="MobiDB-lite"/>
    </source>
</evidence>
<accession>A0A7T8QWU3</accession>
<feature type="non-terminal residue" evidence="2">
    <location>
        <position position="119"/>
    </location>
</feature>
<sequence>EIFEISHDGEKCIADSISRFDTEDFAIMNASAGSFDPVAQKTLLAVGRNEFSQIYELHLSSERHNTNNGEQSPDKDNNGGGTLRKRRSNGEIPHGKTEELLTPLTFKVIPGQSFQTDFG</sequence>
<feature type="region of interest" description="Disordered" evidence="1">
    <location>
        <begin position="58"/>
        <end position="99"/>
    </location>
</feature>
<dbReference type="EMBL" id="CP045891">
    <property type="protein sequence ID" value="QQP58084.1"/>
    <property type="molecule type" value="Genomic_DNA"/>
</dbReference>
<reference evidence="3" key="1">
    <citation type="submission" date="2021-01" db="EMBL/GenBank/DDBJ databases">
        <title>Caligus Genome Assembly.</title>
        <authorList>
            <person name="Gallardo-Escarate C."/>
        </authorList>
    </citation>
    <scope>NUCLEOTIDE SEQUENCE [LARGE SCALE GENOMIC DNA]</scope>
</reference>
<organism evidence="2 3">
    <name type="scientific">Caligus rogercresseyi</name>
    <name type="common">Sea louse</name>
    <dbReference type="NCBI Taxonomy" id="217165"/>
    <lineage>
        <taxon>Eukaryota</taxon>
        <taxon>Metazoa</taxon>
        <taxon>Ecdysozoa</taxon>
        <taxon>Arthropoda</taxon>
        <taxon>Crustacea</taxon>
        <taxon>Multicrustacea</taxon>
        <taxon>Hexanauplia</taxon>
        <taxon>Copepoda</taxon>
        <taxon>Siphonostomatoida</taxon>
        <taxon>Caligidae</taxon>
        <taxon>Caligus</taxon>
    </lineage>
</organism>
<feature type="non-terminal residue" evidence="2">
    <location>
        <position position="1"/>
    </location>
</feature>
<dbReference type="AlphaFoldDB" id="A0A7T8QWU3"/>
<evidence type="ECO:0000313" key="3">
    <source>
        <dbReference type="Proteomes" id="UP000595437"/>
    </source>
</evidence>